<evidence type="ECO:0000256" key="1">
    <source>
        <dbReference type="ARBA" id="ARBA00007613"/>
    </source>
</evidence>
<reference evidence="3" key="1">
    <citation type="submission" date="2023-07" db="EMBL/GenBank/DDBJ databases">
        <title>Genome content predicts the carbon catabolic preferences of heterotrophic bacteria.</title>
        <authorList>
            <person name="Gralka M."/>
        </authorList>
    </citation>
    <scope>NUCLEOTIDE SEQUENCE</scope>
    <source>
        <strain evidence="3">I3M17_2</strain>
    </source>
</reference>
<feature type="chain" id="PRO_5043824064" evidence="2">
    <location>
        <begin position="22"/>
        <end position="477"/>
    </location>
</feature>
<sequence>MSSKLLVITALIGAISGCARAPKQMAAEPLPFELPSEWAVASSSLAQVQSGWVSQLADSQLEQYIRSVLAGNANYQALQAKAELFLLQYKGAQKDIYPSVELELAGNRQQVMRGALPGLEASKNAQLSLSVDWEFDLWGRLRASKRAALLQYQSEKEALHYAQLSLAAQGAKVWFERAEAFQLLVLGEQELKSLQLSKDVLQRRYRGGESSATALHQVDAQLALADAQVKQMRLQSANVERKLSVLAGELPVRESTASQVVFPSIPDFDVQQVPLASIEQRPDVKAAMAALKASDARASAAYYALYPQFRLSLVPALVSGQLTHADSTANTFNSSLAVLQPIFSRGNLKLESKKAQLAAQQEYWRYVQTLLDASESILAKVDGQQSLVGQLAAQENALQAALLAQESAQQDYYSGVADVQAWLQLQREYLALKKSVVKARTAALNNWVDIQLDMANPIFYEDVKNIAASSSAVTPKG</sequence>
<name>A0AAW7X9Z7_9GAMM</name>
<dbReference type="Proteomes" id="UP001169760">
    <property type="component" value="Unassembled WGS sequence"/>
</dbReference>
<comment type="similarity">
    <text evidence="1">Belongs to the outer membrane factor (OMF) (TC 1.B.17) family.</text>
</comment>
<dbReference type="PANTHER" id="PTHR30203">
    <property type="entry name" value="OUTER MEMBRANE CATION EFFLUX PROTEIN"/>
    <property type="match status" value="1"/>
</dbReference>
<accession>A0AAW7X9Z7</accession>
<comment type="caution">
    <text evidence="3">The sequence shown here is derived from an EMBL/GenBank/DDBJ whole genome shotgun (WGS) entry which is preliminary data.</text>
</comment>
<proteinExistence type="inferred from homology"/>
<dbReference type="Gene3D" id="1.20.1600.10">
    <property type="entry name" value="Outer membrane efflux proteins (OEP)"/>
    <property type="match status" value="1"/>
</dbReference>
<dbReference type="EMBL" id="JAUOPB010000015">
    <property type="protein sequence ID" value="MDO6424488.1"/>
    <property type="molecule type" value="Genomic_DNA"/>
</dbReference>
<evidence type="ECO:0000313" key="4">
    <source>
        <dbReference type="Proteomes" id="UP001169760"/>
    </source>
</evidence>
<feature type="signal peptide" evidence="2">
    <location>
        <begin position="1"/>
        <end position="21"/>
    </location>
</feature>
<dbReference type="PROSITE" id="PS51257">
    <property type="entry name" value="PROKAR_LIPOPROTEIN"/>
    <property type="match status" value="1"/>
</dbReference>
<dbReference type="SUPFAM" id="SSF56954">
    <property type="entry name" value="Outer membrane efflux proteins (OEP)"/>
    <property type="match status" value="1"/>
</dbReference>
<dbReference type="RefSeq" id="WP_303493776.1">
    <property type="nucleotide sequence ID" value="NZ_JAUOPB010000015.1"/>
</dbReference>
<keyword evidence="2" id="KW-0732">Signal</keyword>
<dbReference type="AlphaFoldDB" id="A0AAW7X9Z7"/>
<evidence type="ECO:0000313" key="3">
    <source>
        <dbReference type="EMBL" id="MDO6424488.1"/>
    </source>
</evidence>
<gene>
    <name evidence="3" type="ORF">Q4521_18520</name>
</gene>
<dbReference type="Pfam" id="PF02321">
    <property type="entry name" value="OEP"/>
    <property type="match status" value="2"/>
</dbReference>
<protein>
    <submittedName>
        <fullName evidence="3">TolC family protein</fullName>
    </submittedName>
</protein>
<dbReference type="InterPro" id="IPR003423">
    <property type="entry name" value="OMP_efflux"/>
</dbReference>
<dbReference type="InterPro" id="IPR010131">
    <property type="entry name" value="MdtP/NodT-like"/>
</dbReference>
<dbReference type="GO" id="GO:0015562">
    <property type="term" value="F:efflux transmembrane transporter activity"/>
    <property type="evidence" value="ECO:0007669"/>
    <property type="project" value="InterPro"/>
</dbReference>
<evidence type="ECO:0000256" key="2">
    <source>
        <dbReference type="SAM" id="SignalP"/>
    </source>
</evidence>
<dbReference type="Gene3D" id="2.20.200.10">
    <property type="entry name" value="Outer membrane efflux proteins (OEP)"/>
    <property type="match status" value="1"/>
</dbReference>
<organism evidence="3 4">
    <name type="scientific">Saccharophagus degradans</name>
    <dbReference type="NCBI Taxonomy" id="86304"/>
    <lineage>
        <taxon>Bacteria</taxon>
        <taxon>Pseudomonadati</taxon>
        <taxon>Pseudomonadota</taxon>
        <taxon>Gammaproteobacteria</taxon>
        <taxon>Cellvibrionales</taxon>
        <taxon>Cellvibrionaceae</taxon>
        <taxon>Saccharophagus</taxon>
    </lineage>
</organism>